<accession>A0ABU8H9P8</accession>
<name>A0ABU8H9P8_9BACI</name>
<dbReference type="SUPFAM" id="SSF56784">
    <property type="entry name" value="HAD-like"/>
    <property type="match status" value="1"/>
</dbReference>
<sequence>MKVFGSDLDRTLIYSKRMVEQFPTSQQLVPIKEYGSESISFISMRAKEMLQYIQQNMQFIPVTTRTIEQYQRLSLFQTDIIPDYAITSNGGHILYKGKPLLEWERIITGKLEKGMPLAVVQEKIESFLSEAWLLDVRKAENLFLYCIIDRALLKEETYQLIKLWCEEIGWNLSLQGRKMYLIPKAICKWKAFKYLTEQLKWTERYAAGDSVLDLDLMKNSTYGMAPLHGEVTQHDTSLKLTMSEGIHAAEEILEYIIQVSTINQQPSHI</sequence>
<comment type="caution">
    <text evidence="2">The sequence shown here is derived from an EMBL/GenBank/DDBJ whole genome shotgun (WGS) entry which is preliminary data.</text>
</comment>
<protein>
    <submittedName>
        <fullName evidence="2">HAD family hydrolase</fullName>
    </submittedName>
</protein>
<gene>
    <name evidence="2" type="ORF">WAK64_02275</name>
</gene>
<keyword evidence="2" id="KW-0378">Hydrolase</keyword>
<dbReference type="GO" id="GO:0016787">
    <property type="term" value="F:hydrolase activity"/>
    <property type="evidence" value="ECO:0007669"/>
    <property type="project" value="UniProtKB-KW"/>
</dbReference>
<organism evidence="2 3">
    <name type="scientific">Bacillus spongiae</name>
    <dbReference type="NCBI Taxonomy" id="2683610"/>
    <lineage>
        <taxon>Bacteria</taxon>
        <taxon>Bacillati</taxon>
        <taxon>Bacillota</taxon>
        <taxon>Bacilli</taxon>
        <taxon>Bacillales</taxon>
        <taxon>Bacillaceae</taxon>
        <taxon>Bacillus</taxon>
    </lineage>
</organism>
<dbReference type="Pfam" id="PF05116">
    <property type="entry name" value="S6PP"/>
    <property type="match status" value="1"/>
</dbReference>
<dbReference type="RefSeq" id="WP_336585312.1">
    <property type="nucleotide sequence ID" value="NZ_JBBAXC010000002.1"/>
</dbReference>
<dbReference type="Gene3D" id="3.40.50.1000">
    <property type="entry name" value="HAD superfamily/HAD-like"/>
    <property type="match status" value="2"/>
</dbReference>
<feature type="domain" description="Sucrose phosphatase-like" evidence="1">
    <location>
        <begin position="47"/>
        <end position="225"/>
    </location>
</feature>
<dbReference type="InterPro" id="IPR036412">
    <property type="entry name" value="HAD-like_sf"/>
</dbReference>
<dbReference type="Proteomes" id="UP001312865">
    <property type="component" value="Unassembled WGS sequence"/>
</dbReference>
<evidence type="ECO:0000259" key="1">
    <source>
        <dbReference type="Pfam" id="PF05116"/>
    </source>
</evidence>
<evidence type="ECO:0000313" key="3">
    <source>
        <dbReference type="Proteomes" id="UP001312865"/>
    </source>
</evidence>
<dbReference type="InterPro" id="IPR023214">
    <property type="entry name" value="HAD_sf"/>
</dbReference>
<dbReference type="InterPro" id="IPR006380">
    <property type="entry name" value="SPP-like_dom"/>
</dbReference>
<dbReference type="InterPro" id="IPR024197">
    <property type="entry name" value="TPP-like"/>
</dbReference>
<reference evidence="2 3" key="1">
    <citation type="journal article" date="2018" name="J. Microbiol.">
        <title>Bacillus spongiae sp. nov., isolated from sponge of Jeju Island.</title>
        <authorList>
            <person name="Lee G.E."/>
            <person name="Im W.T."/>
            <person name="Park J.S."/>
        </authorList>
    </citation>
    <scope>NUCLEOTIDE SEQUENCE [LARGE SCALE GENOMIC DNA]</scope>
    <source>
        <strain evidence="2 3">135PIL107-10</strain>
    </source>
</reference>
<proteinExistence type="predicted"/>
<dbReference type="PIRSF" id="PIRSF030802">
    <property type="entry name" value="UCP030802"/>
    <property type="match status" value="1"/>
</dbReference>
<evidence type="ECO:0000313" key="2">
    <source>
        <dbReference type="EMBL" id="MEI5905892.1"/>
    </source>
</evidence>
<keyword evidence="3" id="KW-1185">Reference proteome</keyword>
<dbReference type="EMBL" id="JBBAXC010000002">
    <property type="protein sequence ID" value="MEI5905892.1"/>
    <property type="molecule type" value="Genomic_DNA"/>
</dbReference>